<sequence length="225" mass="24845">MDDAMVHRGFYTAYHNTSLRAGVLNAVKEAKELNGDYQIMVTGHSMGGAMATFCGLDLTVNYGAESVQVMTFGQPRIGNAAFASYYSQLVPNTIRVTHGHDIVPHLPPYYQYFPKKTYHHFPREVWLYYTGLESLVYPVEKVCDASGEDPTCSRSVSGNSILDHMTYYGIQMGCEEPAPCKIIIMDSSVSSYSTKDLNGNIVLYRGTSASSLSMKTESNKQSASL</sequence>
<evidence type="ECO:0000313" key="3">
    <source>
        <dbReference type="EMBL" id="VFR01104.1"/>
    </source>
</evidence>
<dbReference type="InterPro" id="IPR002921">
    <property type="entry name" value="Fungal_lipase-type"/>
</dbReference>
<accession>A0A484NJC3</accession>
<keyword evidence="4" id="KW-1185">Reference proteome</keyword>
<protein>
    <recommendedName>
        <fullName evidence="2">Fungal lipase-type domain-containing protein</fullName>
    </recommendedName>
</protein>
<dbReference type="Pfam" id="PF01764">
    <property type="entry name" value="Lipase_3"/>
    <property type="match status" value="1"/>
</dbReference>
<dbReference type="EMBL" id="OOIL02006729">
    <property type="protein sequence ID" value="VFR01104.1"/>
    <property type="molecule type" value="Genomic_DNA"/>
</dbReference>
<dbReference type="InterPro" id="IPR051218">
    <property type="entry name" value="Sec_MonoDiacylglyc_Lipase"/>
</dbReference>
<dbReference type="OrthoDB" id="426718at2759"/>
<dbReference type="GO" id="GO:0006629">
    <property type="term" value="P:lipid metabolic process"/>
    <property type="evidence" value="ECO:0007669"/>
    <property type="project" value="InterPro"/>
</dbReference>
<organism evidence="3 4">
    <name type="scientific">Cuscuta campestris</name>
    <dbReference type="NCBI Taxonomy" id="132261"/>
    <lineage>
        <taxon>Eukaryota</taxon>
        <taxon>Viridiplantae</taxon>
        <taxon>Streptophyta</taxon>
        <taxon>Embryophyta</taxon>
        <taxon>Tracheophyta</taxon>
        <taxon>Spermatophyta</taxon>
        <taxon>Magnoliopsida</taxon>
        <taxon>eudicotyledons</taxon>
        <taxon>Gunneridae</taxon>
        <taxon>Pentapetalae</taxon>
        <taxon>asterids</taxon>
        <taxon>lamiids</taxon>
        <taxon>Solanales</taxon>
        <taxon>Convolvulaceae</taxon>
        <taxon>Cuscuteae</taxon>
        <taxon>Cuscuta</taxon>
        <taxon>Cuscuta subgen. Grammica</taxon>
        <taxon>Cuscuta sect. Cleistogrammica</taxon>
    </lineage>
</organism>
<feature type="domain" description="Fungal lipase-type" evidence="2">
    <location>
        <begin position="3"/>
        <end position="109"/>
    </location>
</feature>
<dbReference type="Gene3D" id="3.40.50.1820">
    <property type="entry name" value="alpha/beta hydrolase"/>
    <property type="match status" value="1"/>
</dbReference>
<dbReference type="GO" id="GO:0016787">
    <property type="term" value="F:hydrolase activity"/>
    <property type="evidence" value="ECO:0007669"/>
    <property type="project" value="UniProtKB-KW"/>
</dbReference>
<dbReference type="PANTHER" id="PTHR45856:SF11">
    <property type="entry name" value="FUNGAL LIPASE-LIKE DOMAIN-CONTAINING PROTEIN"/>
    <property type="match status" value="1"/>
</dbReference>
<evidence type="ECO:0000313" key="4">
    <source>
        <dbReference type="Proteomes" id="UP000595140"/>
    </source>
</evidence>
<dbReference type="CDD" id="cd00519">
    <property type="entry name" value="Lipase_3"/>
    <property type="match status" value="1"/>
</dbReference>
<dbReference type="Proteomes" id="UP000595140">
    <property type="component" value="Unassembled WGS sequence"/>
</dbReference>
<gene>
    <name evidence="3" type="ORF">CCAM_LOCUS42879</name>
</gene>
<name>A0A484NJC3_9ASTE</name>
<keyword evidence="1" id="KW-0378">Hydrolase</keyword>
<dbReference type="InterPro" id="IPR029058">
    <property type="entry name" value="AB_hydrolase_fold"/>
</dbReference>
<evidence type="ECO:0000259" key="2">
    <source>
        <dbReference type="Pfam" id="PF01764"/>
    </source>
</evidence>
<evidence type="ECO:0000256" key="1">
    <source>
        <dbReference type="ARBA" id="ARBA00022801"/>
    </source>
</evidence>
<proteinExistence type="predicted"/>
<dbReference type="SUPFAM" id="SSF53474">
    <property type="entry name" value="alpha/beta-Hydrolases"/>
    <property type="match status" value="1"/>
</dbReference>
<dbReference type="AlphaFoldDB" id="A0A484NJC3"/>
<reference evidence="3 4" key="1">
    <citation type="submission" date="2018-04" db="EMBL/GenBank/DDBJ databases">
        <authorList>
            <person name="Vogel A."/>
        </authorList>
    </citation>
    <scope>NUCLEOTIDE SEQUENCE [LARGE SCALE GENOMIC DNA]</scope>
</reference>
<dbReference type="PANTHER" id="PTHR45856">
    <property type="entry name" value="ALPHA/BETA-HYDROLASES SUPERFAMILY PROTEIN"/>
    <property type="match status" value="1"/>
</dbReference>